<dbReference type="GO" id="GO:0018104">
    <property type="term" value="P:peptidoglycan-protein cross-linking"/>
    <property type="evidence" value="ECO:0007669"/>
    <property type="project" value="TreeGrafter"/>
</dbReference>
<keyword evidence="6 7" id="KW-0961">Cell wall biogenesis/degradation</keyword>
<evidence type="ECO:0000256" key="5">
    <source>
        <dbReference type="ARBA" id="ARBA00022984"/>
    </source>
</evidence>
<keyword evidence="5 7" id="KW-0573">Peptidoglycan synthesis</keyword>
<dbReference type="GO" id="GO:0005576">
    <property type="term" value="C:extracellular region"/>
    <property type="evidence" value="ECO:0007669"/>
    <property type="project" value="TreeGrafter"/>
</dbReference>
<feature type="active site" description="Nucleophile" evidence="7">
    <location>
        <position position="419"/>
    </location>
</feature>
<feature type="active site" description="Proton donor/acceptor" evidence="7">
    <location>
        <position position="403"/>
    </location>
</feature>
<evidence type="ECO:0000256" key="6">
    <source>
        <dbReference type="ARBA" id="ARBA00023316"/>
    </source>
</evidence>
<feature type="chain" id="PRO_5006057985" evidence="9">
    <location>
        <begin position="25"/>
        <end position="444"/>
    </location>
</feature>
<dbReference type="SUPFAM" id="SSF141523">
    <property type="entry name" value="L,D-transpeptidase catalytic domain-like"/>
    <property type="match status" value="1"/>
</dbReference>
<evidence type="ECO:0000313" key="11">
    <source>
        <dbReference type="EMBL" id="BAT27867.1"/>
    </source>
</evidence>
<evidence type="ECO:0000256" key="4">
    <source>
        <dbReference type="ARBA" id="ARBA00022960"/>
    </source>
</evidence>
<evidence type="ECO:0000259" key="10">
    <source>
        <dbReference type="PROSITE" id="PS52029"/>
    </source>
</evidence>
<dbReference type="GO" id="GO:0008360">
    <property type="term" value="P:regulation of cell shape"/>
    <property type="evidence" value="ECO:0007669"/>
    <property type="project" value="UniProtKB-UniRule"/>
</dbReference>
<organism evidence="11">
    <name type="scientific">Aureimonas frigidaquae</name>
    <dbReference type="NCBI Taxonomy" id="424757"/>
    <lineage>
        <taxon>Bacteria</taxon>
        <taxon>Pseudomonadati</taxon>
        <taxon>Pseudomonadota</taxon>
        <taxon>Alphaproteobacteria</taxon>
        <taxon>Hyphomicrobiales</taxon>
        <taxon>Aurantimonadaceae</taxon>
        <taxon>Aureimonas</taxon>
    </lineage>
</organism>
<evidence type="ECO:0000256" key="2">
    <source>
        <dbReference type="ARBA" id="ARBA00005992"/>
    </source>
</evidence>
<dbReference type="PROSITE" id="PS52029">
    <property type="entry name" value="LD_TPASE"/>
    <property type="match status" value="1"/>
</dbReference>
<feature type="signal peptide" evidence="9">
    <location>
        <begin position="1"/>
        <end position="24"/>
    </location>
</feature>
<accession>A0A0P0Z1H8</accession>
<dbReference type="GO" id="GO:0071972">
    <property type="term" value="F:peptidoglycan L,D-transpeptidase activity"/>
    <property type="evidence" value="ECO:0007669"/>
    <property type="project" value="TreeGrafter"/>
</dbReference>
<evidence type="ECO:0000256" key="7">
    <source>
        <dbReference type="PROSITE-ProRule" id="PRU01373"/>
    </source>
</evidence>
<proteinExistence type="inferred from homology"/>
<dbReference type="Pfam" id="PF03734">
    <property type="entry name" value="YkuD"/>
    <property type="match status" value="1"/>
</dbReference>
<dbReference type="OrthoDB" id="9787225at2"/>
<keyword evidence="9" id="KW-0732">Signal</keyword>
<dbReference type="CDD" id="cd16913">
    <property type="entry name" value="YkuD_like"/>
    <property type="match status" value="1"/>
</dbReference>
<keyword evidence="4 7" id="KW-0133">Cell shape</keyword>
<sequence>MMRLRPLTHVVCLAALCGAVPASAQWAPERAYPQNDPYYESQDIGEVRRFIDEEGRIVTVDPYGRVVSIEEPARGAPPPGAVLEGRAEYDPYGQYGGAGGGRSPAAIDSMPRPPAGASQRAGLPPIDDTYTGSVQQPQPAMPAPGQPMIETNPAPPVAGPSGRNAKAETAALQVILDRAGISPGVIDGRLGSNVNKAVAAYYEMTGRQIDATNPQALLEELYATGGPAVIQYEITNEDVSGPFVASIPSDYAEKALLPAMSYQRVSEMLAERFHMDEGYLKEINPGADFSRPGTILKVMDVGRNVTTPVTRIIADKGREQVRAYDEAGRLVVAYPATIGSSATPSPSGVHTVARVALDPNYTYNPKINFQQGQNTSVLTIPPGPNGPVGSVWIALSKPTYGIHGTPEPSQIGKTNSHGCIRLTNWDARELAKLVKSGVTVEFVE</sequence>
<keyword evidence="3" id="KW-0808">Transferase</keyword>
<name>A0A0P0Z1H8_9HYPH</name>
<dbReference type="GO" id="GO:0071555">
    <property type="term" value="P:cell wall organization"/>
    <property type="evidence" value="ECO:0007669"/>
    <property type="project" value="UniProtKB-UniRule"/>
</dbReference>
<evidence type="ECO:0000256" key="9">
    <source>
        <dbReference type="SAM" id="SignalP"/>
    </source>
</evidence>
<protein>
    <submittedName>
        <fullName evidence="11">Protein ERFK/SRFK</fullName>
    </submittedName>
</protein>
<dbReference type="InterPro" id="IPR038063">
    <property type="entry name" value="Transpep_catalytic_dom"/>
</dbReference>
<dbReference type="PANTHER" id="PTHR30582:SF30">
    <property type="entry name" value="BLR4375 PROTEIN"/>
    <property type="match status" value="1"/>
</dbReference>
<evidence type="ECO:0000256" key="3">
    <source>
        <dbReference type="ARBA" id="ARBA00022679"/>
    </source>
</evidence>
<feature type="domain" description="L,D-TPase catalytic" evidence="10">
    <location>
        <begin position="310"/>
        <end position="443"/>
    </location>
</feature>
<dbReference type="PANTHER" id="PTHR30582">
    <property type="entry name" value="L,D-TRANSPEPTIDASE"/>
    <property type="match status" value="1"/>
</dbReference>
<dbReference type="GO" id="GO:0016740">
    <property type="term" value="F:transferase activity"/>
    <property type="evidence" value="ECO:0007669"/>
    <property type="project" value="UniProtKB-KW"/>
</dbReference>
<dbReference type="InterPro" id="IPR005490">
    <property type="entry name" value="LD_TPept_cat_dom"/>
</dbReference>
<evidence type="ECO:0000256" key="1">
    <source>
        <dbReference type="ARBA" id="ARBA00004752"/>
    </source>
</evidence>
<dbReference type="AlphaFoldDB" id="A0A0P0Z1H8"/>
<comment type="similarity">
    <text evidence="2">Belongs to the YkuD family.</text>
</comment>
<reference evidence="11" key="1">
    <citation type="journal article" date="2015" name="Proc. Natl. Acad. Sci. U.S.A.">
        <title>Bacterial clade with the ribosomal RNA operon on a small plasmid rather than the chromosome.</title>
        <authorList>
            <person name="Anda M."/>
            <person name="Ohtsubo Y."/>
            <person name="Okubo T."/>
            <person name="Sugawara M."/>
            <person name="Nagata Y."/>
            <person name="Tsuda M."/>
            <person name="Minamisawa K."/>
            <person name="Mitsui H."/>
        </authorList>
    </citation>
    <scope>NUCLEOTIDE SEQUENCE</scope>
    <source>
        <strain evidence="11">JCM 14755</strain>
    </source>
</reference>
<dbReference type="EMBL" id="LC066376">
    <property type="protein sequence ID" value="BAT27867.1"/>
    <property type="molecule type" value="Genomic_DNA"/>
</dbReference>
<dbReference type="UniPathway" id="UPA00219"/>
<comment type="pathway">
    <text evidence="1 7">Cell wall biogenesis; peptidoglycan biosynthesis.</text>
</comment>
<dbReference type="Gene3D" id="2.40.440.10">
    <property type="entry name" value="L,D-transpeptidase catalytic domain-like"/>
    <property type="match status" value="1"/>
</dbReference>
<dbReference type="InterPro" id="IPR050979">
    <property type="entry name" value="LD-transpeptidase"/>
</dbReference>
<evidence type="ECO:0000256" key="8">
    <source>
        <dbReference type="SAM" id="MobiDB-lite"/>
    </source>
</evidence>
<dbReference type="RefSeq" id="WP_083507861.1">
    <property type="nucleotide sequence ID" value="NZ_BBWR01000010.1"/>
</dbReference>
<feature type="region of interest" description="Disordered" evidence="8">
    <location>
        <begin position="93"/>
        <end position="147"/>
    </location>
</feature>